<evidence type="ECO:0000259" key="1">
    <source>
        <dbReference type="PROSITE" id="PS50404"/>
    </source>
</evidence>
<reference evidence="2 3" key="1">
    <citation type="submission" date="2017-12" db="EMBL/GenBank/DDBJ databases">
        <authorList>
            <person name="Lestochi C.V."/>
            <person name="Miller K.C."/>
            <person name="Miller J.S."/>
            <person name="Stanton M.L."/>
            <person name="Broussard G.W."/>
        </authorList>
    </citation>
    <scope>NUCLEOTIDE SEQUENCE [LARGE SCALE GENOMIC DNA]</scope>
</reference>
<dbReference type="PROSITE" id="PS50404">
    <property type="entry name" value="GST_NTER"/>
    <property type="match status" value="1"/>
</dbReference>
<dbReference type="InterPro" id="IPR004045">
    <property type="entry name" value="Glutathione_S-Trfase_N"/>
</dbReference>
<dbReference type="Gene3D" id="3.40.30.10">
    <property type="entry name" value="Glutaredoxin"/>
    <property type="match status" value="1"/>
</dbReference>
<evidence type="ECO:0000313" key="3">
    <source>
        <dbReference type="Proteomes" id="UP000240819"/>
    </source>
</evidence>
<dbReference type="Proteomes" id="UP000240819">
    <property type="component" value="Segment"/>
</dbReference>
<dbReference type="EMBL" id="MG649966">
    <property type="protein sequence ID" value="AUG85083.1"/>
    <property type="molecule type" value="Genomic_DNA"/>
</dbReference>
<name>A0A2H5BGG6_9CAUD</name>
<evidence type="ECO:0000313" key="2">
    <source>
        <dbReference type="EMBL" id="AUG85083.1"/>
    </source>
</evidence>
<dbReference type="CDD" id="cd00570">
    <property type="entry name" value="GST_N_family"/>
    <property type="match status" value="1"/>
</dbReference>
<feature type="domain" description="GST N-terminal" evidence="1">
    <location>
        <begin position="1"/>
        <end position="70"/>
    </location>
</feature>
<dbReference type="SUPFAM" id="SSF52833">
    <property type="entry name" value="Thioredoxin-like"/>
    <property type="match status" value="1"/>
</dbReference>
<proteinExistence type="predicted"/>
<gene>
    <name evidence="2" type="ORF">CETO_76</name>
</gene>
<keyword evidence="3" id="KW-1185">Reference proteome</keyword>
<dbReference type="Pfam" id="PF13417">
    <property type="entry name" value="GST_N_3"/>
    <property type="match status" value="1"/>
</dbReference>
<protein>
    <recommendedName>
        <fullName evidence="1">GST N-terminal domain-containing protein</fullName>
    </recommendedName>
</protein>
<accession>A0A2H5BGG6</accession>
<dbReference type="InterPro" id="IPR036249">
    <property type="entry name" value="Thioredoxin-like_sf"/>
</dbReference>
<organism evidence="2 3">
    <name type="scientific">Vibrio phage Ceto</name>
    <dbReference type="NCBI Taxonomy" id="2570300"/>
    <lineage>
        <taxon>Viruses</taxon>
        <taxon>Duplodnaviria</taxon>
        <taxon>Heunggongvirae</taxon>
        <taxon>Uroviricota</taxon>
        <taxon>Caudoviricetes</taxon>
        <taxon>Demerecviridae</taxon>
        <taxon>Ermolyevavirinae</taxon>
        <taxon>Cetovirus</taxon>
        <taxon>Cetovirus ceto</taxon>
    </lineage>
</organism>
<sequence length="70" mass="8203">MKLFMASWCKYCQPVKELIKEKNLDVQLVDIDHSFELATKHRITQIPALLKDDNTVMFESKDIMAYLEAL</sequence>